<name>A0A3P8C2T1_HELPZ</name>
<keyword evidence="3" id="KW-1185">Reference proteome</keyword>
<feature type="region of interest" description="Disordered" evidence="1">
    <location>
        <begin position="1"/>
        <end position="134"/>
    </location>
</feature>
<feature type="non-terminal residue" evidence="2">
    <location>
        <position position="1"/>
    </location>
</feature>
<dbReference type="EMBL" id="UZAH01030880">
    <property type="protein sequence ID" value="VDP12675.1"/>
    <property type="molecule type" value="Genomic_DNA"/>
</dbReference>
<protein>
    <submittedName>
        <fullName evidence="4">Histone H3</fullName>
    </submittedName>
</protein>
<evidence type="ECO:0000313" key="4">
    <source>
        <dbReference type="WBParaSite" id="HPBE_0001872701-mRNA-1"/>
    </source>
</evidence>
<feature type="compositionally biased region" description="Basic and acidic residues" evidence="1">
    <location>
        <begin position="95"/>
        <end position="122"/>
    </location>
</feature>
<evidence type="ECO:0000313" key="2">
    <source>
        <dbReference type="EMBL" id="VDP12675.1"/>
    </source>
</evidence>
<dbReference type="AlphaFoldDB" id="A0A3P8C2T1"/>
<evidence type="ECO:0000313" key="3">
    <source>
        <dbReference type="Proteomes" id="UP000050761"/>
    </source>
</evidence>
<evidence type="ECO:0000256" key="1">
    <source>
        <dbReference type="SAM" id="MobiDB-lite"/>
    </source>
</evidence>
<reference evidence="4" key="2">
    <citation type="submission" date="2019-09" db="UniProtKB">
        <authorList>
            <consortium name="WormBaseParasite"/>
        </authorList>
    </citation>
    <scope>IDENTIFICATION</scope>
</reference>
<reference evidence="2 3" key="1">
    <citation type="submission" date="2018-11" db="EMBL/GenBank/DDBJ databases">
        <authorList>
            <consortium name="Pathogen Informatics"/>
        </authorList>
    </citation>
    <scope>NUCLEOTIDE SEQUENCE [LARGE SCALE GENOMIC DNA]</scope>
</reference>
<gene>
    <name evidence="2" type="ORF">HPBE_LOCUS18726</name>
</gene>
<dbReference type="WBParaSite" id="HPBE_0001872701-mRNA-1">
    <property type="protein sequence ID" value="HPBE_0001872701-mRNA-1"/>
    <property type="gene ID" value="HPBE_0001872701"/>
</dbReference>
<feature type="compositionally biased region" description="Polar residues" evidence="1">
    <location>
        <begin position="1"/>
        <end position="11"/>
    </location>
</feature>
<sequence length="163" mass="17745">NPGESVSLTADSNEEGGIVLDLNSNYDDEGEEPQHWEQGLCDGDEANENGTEETAETAEAIDGDVDAEDEKKTPEPPAALAEEPAVKLPIQSKGSRKERSSRKATDEQARKRDDGSKREREHKSKKSITAGRGDELTAYKCIGRALKALYEEAFTALQLSNLP</sequence>
<accession>A0A3P8C2T1</accession>
<organism evidence="2">
    <name type="scientific">Heligmosomoides polygyrus</name>
    <name type="common">Parasitic roundworm</name>
    <dbReference type="NCBI Taxonomy" id="6339"/>
    <lineage>
        <taxon>Eukaryota</taxon>
        <taxon>Metazoa</taxon>
        <taxon>Ecdysozoa</taxon>
        <taxon>Nematoda</taxon>
        <taxon>Chromadorea</taxon>
        <taxon>Rhabditida</taxon>
        <taxon>Rhabditina</taxon>
        <taxon>Rhabditomorpha</taxon>
        <taxon>Strongyloidea</taxon>
        <taxon>Heligmosomidae</taxon>
        <taxon>Heligmosomoides</taxon>
    </lineage>
</organism>
<proteinExistence type="predicted"/>
<dbReference type="Proteomes" id="UP000050761">
    <property type="component" value="Unassembled WGS sequence"/>
</dbReference>
<feature type="compositionally biased region" description="Acidic residues" evidence="1">
    <location>
        <begin position="42"/>
        <end position="68"/>
    </location>
</feature>